<keyword evidence="4" id="KW-1185">Reference proteome</keyword>
<feature type="region of interest" description="Disordered" evidence="2">
    <location>
        <begin position="251"/>
        <end position="276"/>
    </location>
</feature>
<evidence type="ECO:0000256" key="1">
    <source>
        <dbReference type="SAM" id="Coils"/>
    </source>
</evidence>
<feature type="region of interest" description="Disordered" evidence="2">
    <location>
        <begin position="206"/>
        <end position="231"/>
    </location>
</feature>
<feature type="compositionally biased region" description="Polar residues" evidence="2">
    <location>
        <begin position="265"/>
        <end position="276"/>
    </location>
</feature>
<evidence type="ECO:0000256" key="2">
    <source>
        <dbReference type="SAM" id="MobiDB-lite"/>
    </source>
</evidence>
<reference evidence="3" key="2">
    <citation type="submission" date="2020-09" db="EMBL/GenBank/DDBJ databases">
        <authorList>
            <person name="Sun Q."/>
            <person name="Ohkuma M."/>
        </authorList>
    </citation>
    <scope>NUCLEOTIDE SEQUENCE</scope>
    <source>
        <strain evidence="3">JCM 13919</strain>
    </source>
</reference>
<dbReference type="EMBL" id="BMOB01000016">
    <property type="protein sequence ID" value="GGI93558.1"/>
    <property type="molecule type" value="Genomic_DNA"/>
</dbReference>
<evidence type="ECO:0000313" key="4">
    <source>
        <dbReference type="Proteomes" id="UP000630149"/>
    </source>
</evidence>
<feature type="compositionally biased region" description="Basic and acidic residues" evidence="2">
    <location>
        <begin position="251"/>
        <end position="261"/>
    </location>
</feature>
<keyword evidence="1" id="KW-0175">Coiled coil</keyword>
<dbReference type="RefSeq" id="WP_131777493.1">
    <property type="nucleotide sequence ID" value="NZ_BMOB01000016.1"/>
</dbReference>
<sequence length="276" mass="31731">MARTNHLSALEKQIALQTQRLEQAYQDAEREFNQAHHDMTRKLNAMDRLLSTVQMDEDEELNQLLGEIDALSGKALEEEINRLPKAPSPHVTKTLTQSQPFASVALSPVAKPIMEKPRDSLRSSEPSNGLSRIIRAIKRFVNLLETIGFALYHMFKPNSEQPKTLPTTDVHVECPANTAISLNQARMLRQETQQLHDGLRRFNQTSKQLQTEKRQELHLKRQIAKAKNPEEREKLLHAQQQMKARIAELTERHKQEQRNLDKGSQALQQTATRFSR</sequence>
<dbReference type="AlphaFoldDB" id="A0A917NEP7"/>
<proteinExistence type="predicted"/>
<comment type="caution">
    <text evidence="3">The sequence shown here is derived from an EMBL/GenBank/DDBJ whole genome shotgun (WGS) entry which is preliminary data.</text>
</comment>
<protein>
    <submittedName>
        <fullName evidence="3">Uncharacterized protein</fullName>
    </submittedName>
</protein>
<name>A0A917NEP7_9GAMM</name>
<accession>A0A917NEP7</accession>
<evidence type="ECO:0000313" key="3">
    <source>
        <dbReference type="EMBL" id="GGI93558.1"/>
    </source>
</evidence>
<gene>
    <name evidence="3" type="ORF">GCM10007966_22690</name>
</gene>
<feature type="coiled-coil region" evidence="1">
    <location>
        <begin position="7"/>
        <end position="38"/>
    </location>
</feature>
<reference evidence="3" key="1">
    <citation type="journal article" date="2014" name="Int. J. Syst. Evol. Microbiol.">
        <title>Complete genome sequence of Corynebacterium casei LMG S-19264T (=DSM 44701T), isolated from a smear-ripened cheese.</title>
        <authorList>
            <consortium name="US DOE Joint Genome Institute (JGI-PGF)"/>
            <person name="Walter F."/>
            <person name="Albersmeier A."/>
            <person name="Kalinowski J."/>
            <person name="Ruckert C."/>
        </authorList>
    </citation>
    <scope>NUCLEOTIDE SEQUENCE</scope>
    <source>
        <strain evidence="3">JCM 13919</strain>
    </source>
</reference>
<feature type="compositionally biased region" description="Basic and acidic residues" evidence="2">
    <location>
        <begin position="210"/>
        <end position="219"/>
    </location>
</feature>
<dbReference type="Proteomes" id="UP000630149">
    <property type="component" value="Unassembled WGS sequence"/>
</dbReference>
<organism evidence="3 4">
    <name type="scientific">Legionella impletisoli</name>
    <dbReference type="NCBI Taxonomy" id="343510"/>
    <lineage>
        <taxon>Bacteria</taxon>
        <taxon>Pseudomonadati</taxon>
        <taxon>Pseudomonadota</taxon>
        <taxon>Gammaproteobacteria</taxon>
        <taxon>Legionellales</taxon>
        <taxon>Legionellaceae</taxon>
        <taxon>Legionella</taxon>
    </lineage>
</organism>